<evidence type="ECO:0000313" key="2">
    <source>
        <dbReference type="EMBL" id="SNX59090.1"/>
    </source>
</evidence>
<feature type="region of interest" description="Disordered" evidence="1">
    <location>
        <begin position="23"/>
        <end position="48"/>
    </location>
</feature>
<dbReference type="EMBL" id="LT907782">
    <property type="protein sequence ID" value="SNX59090.1"/>
    <property type="molecule type" value="Genomic_DNA"/>
</dbReference>
<protein>
    <submittedName>
        <fullName evidence="2">Uncharacterized protein</fullName>
    </submittedName>
</protein>
<gene>
    <name evidence="2" type="ORF">SAMN06296273_0534</name>
</gene>
<dbReference type="AlphaFoldDB" id="A0A285BV51"/>
<sequence length="48" mass="5312">MNDLIYIDNEEIKKLPGKSKINIEKLPSKPNDSQNLPTNAGTLRSVSS</sequence>
<evidence type="ECO:0000313" key="3">
    <source>
        <dbReference type="Proteomes" id="UP000242498"/>
    </source>
</evidence>
<proteinExistence type="predicted"/>
<accession>A0A285BV51</accession>
<name>A0A285BV51_9PROT</name>
<evidence type="ECO:0000256" key="1">
    <source>
        <dbReference type="SAM" id="MobiDB-lite"/>
    </source>
</evidence>
<dbReference type="RefSeq" id="WP_172424069.1">
    <property type="nucleotide sequence ID" value="NZ_LT907782.1"/>
</dbReference>
<reference evidence="2 3" key="1">
    <citation type="submission" date="2017-08" db="EMBL/GenBank/DDBJ databases">
        <authorList>
            <person name="de Groot N.N."/>
        </authorList>
    </citation>
    <scope>NUCLEOTIDE SEQUENCE [LARGE SCALE GENOMIC DNA]</scope>
    <source>
        <strain evidence="2 3">Nm15</strain>
    </source>
</reference>
<dbReference type="Proteomes" id="UP000242498">
    <property type="component" value="Chromosome I"/>
</dbReference>
<feature type="compositionally biased region" description="Polar residues" evidence="1">
    <location>
        <begin position="30"/>
        <end position="48"/>
    </location>
</feature>
<organism evidence="2 3">
    <name type="scientific">Nitrosomonas ureae</name>
    <dbReference type="NCBI Taxonomy" id="44577"/>
    <lineage>
        <taxon>Bacteria</taxon>
        <taxon>Pseudomonadati</taxon>
        <taxon>Pseudomonadota</taxon>
        <taxon>Betaproteobacteria</taxon>
        <taxon>Nitrosomonadales</taxon>
        <taxon>Nitrosomonadaceae</taxon>
        <taxon>Nitrosomonas</taxon>
    </lineage>
</organism>